<evidence type="ECO:0000313" key="2">
    <source>
        <dbReference type="Proteomes" id="UP000036681"/>
    </source>
</evidence>
<reference evidence="3" key="1">
    <citation type="submission" date="2017-02" db="UniProtKB">
        <authorList>
            <consortium name="WormBaseParasite"/>
        </authorList>
    </citation>
    <scope>IDENTIFICATION</scope>
</reference>
<evidence type="ECO:0000313" key="3">
    <source>
        <dbReference type="WBParaSite" id="ALUE_0001388401-mRNA-1"/>
    </source>
</evidence>
<keyword evidence="2" id="KW-1185">Reference proteome</keyword>
<dbReference type="AlphaFoldDB" id="A0A0M3I903"/>
<feature type="region of interest" description="Disordered" evidence="1">
    <location>
        <begin position="1"/>
        <end position="38"/>
    </location>
</feature>
<dbReference type="WBParaSite" id="ALUE_0001388401-mRNA-1">
    <property type="protein sequence ID" value="ALUE_0001388401-mRNA-1"/>
    <property type="gene ID" value="ALUE_0001388401"/>
</dbReference>
<accession>A0A0M3I903</accession>
<evidence type="ECO:0000256" key="1">
    <source>
        <dbReference type="SAM" id="MobiDB-lite"/>
    </source>
</evidence>
<feature type="compositionally biased region" description="Polar residues" evidence="1">
    <location>
        <begin position="26"/>
        <end position="38"/>
    </location>
</feature>
<dbReference type="Proteomes" id="UP000036681">
    <property type="component" value="Unplaced"/>
</dbReference>
<organism evidence="2 3">
    <name type="scientific">Ascaris lumbricoides</name>
    <name type="common">Giant roundworm</name>
    <dbReference type="NCBI Taxonomy" id="6252"/>
    <lineage>
        <taxon>Eukaryota</taxon>
        <taxon>Metazoa</taxon>
        <taxon>Ecdysozoa</taxon>
        <taxon>Nematoda</taxon>
        <taxon>Chromadorea</taxon>
        <taxon>Rhabditida</taxon>
        <taxon>Spirurina</taxon>
        <taxon>Ascaridomorpha</taxon>
        <taxon>Ascaridoidea</taxon>
        <taxon>Ascarididae</taxon>
        <taxon>Ascaris</taxon>
    </lineage>
</organism>
<proteinExistence type="predicted"/>
<protein>
    <submittedName>
        <fullName evidence="3">Uncharacterized protein</fullName>
    </submittedName>
</protein>
<sequence>MSIARATSSSRDESFLQSMKPALASRESQSESVMPKSISSESIRGGVWSFLHRLMRGTASATCAGHKDINADDTYMELFGSLNLP</sequence>
<name>A0A0M3I903_ASCLU</name>